<evidence type="ECO:0000313" key="2">
    <source>
        <dbReference type="Proteomes" id="UP001190700"/>
    </source>
</evidence>
<proteinExistence type="predicted"/>
<dbReference type="AlphaFoldDB" id="A0AAE0L2H1"/>
<sequence length="193" mass="21447">MSESIELNRDSVWSARVTNHLSFSWAPRQIPGKVKVRKKIDLWPLHFKLGADYDVERKVWRGIFSCKDKLLGGKVCLDFSKRSLDYRKSISVGTNTALSLRAGCRYTEGRVWRSSFGIVIEPTEGVEAVALRNSFDIRTKFPIAPALRAEVCSSASIPLPAAEFSSEASGFQLCLGEGGFHFHVAQVNAIVNL</sequence>
<name>A0AAE0L2H1_9CHLO</name>
<dbReference type="EMBL" id="LGRX02010990">
    <property type="protein sequence ID" value="KAK3269404.1"/>
    <property type="molecule type" value="Genomic_DNA"/>
</dbReference>
<evidence type="ECO:0000313" key="1">
    <source>
        <dbReference type="EMBL" id="KAK3269404.1"/>
    </source>
</evidence>
<organism evidence="1 2">
    <name type="scientific">Cymbomonas tetramitiformis</name>
    <dbReference type="NCBI Taxonomy" id="36881"/>
    <lineage>
        <taxon>Eukaryota</taxon>
        <taxon>Viridiplantae</taxon>
        <taxon>Chlorophyta</taxon>
        <taxon>Pyramimonadophyceae</taxon>
        <taxon>Pyramimonadales</taxon>
        <taxon>Pyramimonadaceae</taxon>
        <taxon>Cymbomonas</taxon>
    </lineage>
</organism>
<keyword evidence="2" id="KW-1185">Reference proteome</keyword>
<accession>A0AAE0L2H1</accession>
<reference evidence="1 2" key="1">
    <citation type="journal article" date="2015" name="Genome Biol. Evol.">
        <title>Comparative Genomics of a Bacterivorous Green Alga Reveals Evolutionary Causalities and Consequences of Phago-Mixotrophic Mode of Nutrition.</title>
        <authorList>
            <person name="Burns J.A."/>
            <person name="Paasch A."/>
            <person name="Narechania A."/>
            <person name="Kim E."/>
        </authorList>
    </citation>
    <scope>NUCLEOTIDE SEQUENCE [LARGE SCALE GENOMIC DNA]</scope>
    <source>
        <strain evidence="1 2">PLY_AMNH</strain>
    </source>
</reference>
<gene>
    <name evidence="1" type="ORF">CYMTET_22160</name>
</gene>
<dbReference type="Proteomes" id="UP001190700">
    <property type="component" value="Unassembled WGS sequence"/>
</dbReference>
<comment type="caution">
    <text evidence="1">The sequence shown here is derived from an EMBL/GenBank/DDBJ whole genome shotgun (WGS) entry which is preliminary data.</text>
</comment>
<protein>
    <submittedName>
        <fullName evidence="1">Uncharacterized protein</fullName>
    </submittedName>
</protein>